<dbReference type="GO" id="GO:0003676">
    <property type="term" value="F:nucleic acid binding"/>
    <property type="evidence" value="ECO:0007669"/>
    <property type="project" value="InterPro"/>
</dbReference>
<evidence type="ECO:0000313" key="2">
    <source>
        <dbReference type="EMBL" id="KAF2899081.1"/>
    </source>
</evidence>
<organism evidence="2 3">
    <name type="scientific">Ignelater luminosus</name>
    <name type="common">Cucubano</name>
    <name type="synonym">Pyrophorus luminosus</name>
    <dbReference type="NCBI Taxonomy" id="2038154"/>
    <lineage>
        <taxon>Eukaryota</taxon>
        <taxon>Metazoa</taxon>
        <taxon>Ecdysozoa</taxon>
        <taxon>Arthropoda</taxon>
        <taxon>Hexapoda</taxon>
        <taxon>Insecta</taxon>
        <taxon>Pterygota</taxon>
        <taxon>Neoptera</taxon>
        <taxon>Endopterygota</taxon>
        <taxon>Coleoptera</taxon>
        <taxon>Polyphaga</taxon>
        <taxon>Elateriformia</taxon>
        <taxon>Elateroidea</taxon>
        <taxon>Elateridae</taxon>
        <taxon>Agrypninae</taxon>
        <taxon>Pyrophorini</taxon>
        <taxon>Ignelater</taxon>
    </lineage>
</organism>
<comment type="caution">
    <text evidence="2">The sequence shown here is derived from an EMBL/GenBank/DDBJ whole genome shotgun (WGS) entry which is preliminary data.</text>
</comment>
<protein>
    <recommendedName>
        <fullName evidence="1">DDE-1 domain-containing protein</fullName>
    </recommendedName>
</protein>
<dbReference type="InterPro" id="IPR004875">
    <property type="entry name" value="DDE_SF_endonuclease_dom"/>
</dbReference>
<name>A0A8K0D824_IGNLU</name>
<gene>
    <name evidence="2" type="ORF">ILUMI_07092</name>
</gene>
<evidence type="ECO:0000313" key="3">
    <source>
        <dbReference type="Proteomes" id="UP000801492"/>
    </source>
</evidence>
<evidence type="ECO:0000259" key="1">
    <source>
        <dbReference type="Pfam" id="PF03184"/>
    </source>
</evidence>
<feature type="domain" description="DDE-1" evidence="1">
    <location>
        <begin position="51"/>
        <end position="107"/>
    </location>
</feature>
<dbReference type="Pfam" id="PF03184">
    <property type="entry name" value="DDE_1"/>
    <property type="match status" value="1"/>
</dbReference>
<dbReference type="Proteomes" id="UP000801492">
    <property type="component" value="Unassembled WGS sequence"/>
</dbReference>
<proteinExistence type="predicted"/>
<reference evidence="2" key="1">
    <citation type="submission" date="2019-08" db="EMBL/GenBank/DDBJ databases">
        <title>The genome of the North American firefly Photinus pyralis.</title>
        <authorList>
            <consortium name="Photinus pyralis genome working group"/>
            <person name="Fallon T.R."/>
            <person name="Sander Lower S.E."/>
            <person name="Weng J.-K."/>
        </authorList>
    </citation>
    <scope>NUCLEOTIDE SEQUENCE</scope>
    <source>
        <strain evidence="2">TRF0915ILg1</strain>
        <tissue evidence="2">Whole body</tissue>
    </source>
</reference>
<dbReference type="EMBL" id="VTPC01003053">
    <property type="protein sequence ID" value="KAF2899081.1"/>
    <property type="molecule type" value="Genomic_DNA"/>
</dbReference>
<dbReference type="AlphaFoldDB" id="A0A8K0D824"/>
<sequence length="179" mass="19733">MQATYKRSTAREWDATNTPKAIEAVLQNKLAMRNAAEEFEEKKSRLAFDKDHPGLLIIDNHKLHLSVKALEFAKGNEIAALTLLPHTFHKLQPLDKTVFGLFKKSVASDIDFMFSFASDRKAHSVASTSAAQSTYASMATFSTTNHSAQATRVSPQEGNFPVAEISAATIPAQLSRKIR</sequence>
<accession>A0A8K0D824</accession>
<keyword evidence="3" id="KW-1185">Reference proteome</keyword>